<evidence type="ECO:0000313" key="6">
    <source>
        <dbReference type="EMBL" id="ANE53584.1"/>
    </source>
</evidence>
<dbReference type="Proteomes" id="UP000077177">
    <property type="component" value="Chromosome"/>
</dbReference>
<dbReference type="Pfam" id="PF00578">
    <property type="entry name" value="AhpC-TSA"/>
    <property type="match status" value="1"/>
</dbReference>
<dbReference type="InterPro" id="IPR013766">
    <property type="entry name" value="Thioredoxin_domain"/>
</dbReference>
<name>A0A172U374_9BACT</name>
<keyword evidence="7" id="KW-1185">Reference proteome</keyword>
<sequence>MNNAIEQNKESMLQHEFDLVKQHPSSPIALDVLSLEFNRQEGNPYETFLSLFNSLSHELRNSEKGKQLQEALFHCNNSTVGKLAPGFTLKDIDQETVSLKAYQNKAYVLLDFWASWCVPCRQDFPLLKQAFAKYHSNGLEIINVSTDQDLVAWKKAITTDSIDMWKHVSDKENNSTLATRYFVTGIPVKVLIDKQGKIIGRWRGRTKENEEALLQMLQSIFE</sequence>
<dbReference type="KEGG" id="fla:SY85_18160"/>
<protein>
    <recommendedName>
        <fullName evidence="5">Thioredoxin domain-containing protein</fullName>
    </recommendedName>
</protein>
<reference evidence="6 7" key="2">
    <citation type="journal article" date="2016" name="Int. J. Syst. Evol. Microbiol.">
        <title>Flavisolibacter tropicus sp. nov., isolated from tropical soil.</title>
        <authorList>
            <person name="Lee J.J."/>
            <person name="Kang M.S."/>
            <person name="Kim G.S."/>
            <person name="Lee C.S."/>
            <person name="Lim S."/>
            <person name="Lee J."/>
            <person name="Roh S.H."/>
            <person name="Kang H."/>
            <person name="Ha J.M."/>
            <person name="Bae S."/>
            <person name="Jung H.Y."/>
            <person name="Kim M.K."/>
        </authorList>
    </citation>
    <scope>NUCLEOTIDE SEQUENCE [LARGE SCALE GENOMIC DNA]</scope>
    <source>
        <strain evidence="6 7">LCS9</strain>
    </source>
</reference>
<evidence type="ECO:0000256" key="4">
    <source>
        <dbReference type="ARBA" id="ARBA00023284"/>
    </source>
</evidence>
<evidence type="ECO:0000256" key="3">
    <source>
        <dbReference type="ARBA" id="ARBA00023157"/>
    </source>
</evidence>
<dbReference type="PANTHER" id="PTHR42852:SF6">
    <property type="entry name" value="THIOL:DISULFIDE INTERCHANGE PROTEIN DSBE"/>
    <property type="match status" value="1"/>
</dbReference>
<comment type="subcellular location">
    <subcellularLocation>
        <location evidence="1">Cell envelope</location>
    </subcellularLocation>
</comment>
<evidence type="ECO:0000256" key="2">
    <source>
        <dbReference type="ARBA" id="ARBA00022748"/>
    </source>
</evidence>
<proteinExistence type="predicted"/>
<dbReference type="PROSITE" id="PS51352">
    <property type="entry name" value="THIOREDOXIN_2"/>
    <property type="match status" value="1"/>
</dbReference>
<dbReference type="GO" id="GO:0017004">
    <property type="term" value="P:cytochrome complex assembly"/>
    <property type="evidence" value="ECO:0007669"/>
    <property type="project" value="UniProtKB-KW"/>
</dbReference>
<dbReference type="AlphaFoldDB" id="A0A172U374"/>
<keyword evidence="4" id="KW-0676">Redox-active center</keyword>
<dbReference type="PANTHER" id="PTHR42852">
    <property type="entry name" value="THIOL:DISULFIDE INTERCHANGE PROTEIN DSBE"/>
    <property type="match status" value="1"/>
</dbReference>
<accession>A0A172U374</accession>
<dbReference type="STRING" id="1492898.SY85_18160"/>
<dbReference type="InterPro" id="IPR000866">
    <property type="entry name" value="AhpC/TSA"/>
</dbReference>
<dbReference type="InterPro" id="IPR050553">
    <property type="entry name" value="Thioredoxin_ResA/DsbE_sf"/>
</dbReference>
<keyword evidence="3" id="KW-1015">Disulfide bond</keyword>
<gene>
    <name evidence="6" type="ORF">SY85_18160</name>
</gene>
<dbReference type="EMBL" id="CP011390">
    <property type="protein sequence ID" value="ANE53584.1"/>
    <property type="molecule type" value="Genomic_DNA"/>
</dbReference>
<dbReference type="SUPFAM" id="SSF52833">
    <property type="entry name" value="Thioredoxin-like"/>
    <property type="match status" value="1"/>
</dbReference>
<keyword evidence="2" id="KW-0201">Cytochrome c-type biogenesis</keyword>
<feature type="domain" description="Thioredoxin" evidence="5">
    <location>
        <begin position="78"/>
        <end position="222"/>
    </location>
</feature>
<dbReference type="InterPro" id="IPR017937">
    <property type="entry name" value="Thioredoxin_CS"/>
</dbReference>
<organism evidence="6 7">
    <name type="scientific">Flavisolibacter tropicus</name>
    <dbReference type="NCBI Taxonomy" id="1492898"/>
    <lineage>
        <taxon>Bacteria</taxon>
        <taxon>Pseudomonadati</taxon>
        <taxon>Bacteroidota</taxon>
        <taxon>Chitinophagia</taxon>
        <taxon>Chitinophagales</taxon>
        <taxon>Chitinophagaceae</taxon>
        <taxon>Flavisolibacter</taxon>
    </lineage>
</organism>
<reference evidence="7" key="1">
    <citation type="submission" date="2015-01" db="EMBL/GenBank/DDBJ databases">
        <title>Flavisolibacter sp./LCS9/ whole genome sequencing.</title>
        <authorList>
            <person name="Kim M.K."/>
            <person name="Srinivasan S."/>
            <person name="Lee J.-J."/>
        </authorList>
    </citation>
    <scope>NUCLEOTIDE SEQUENCE [LARGE SCALE GENOMIC DNA]</scope>
    <source>
        <strain evidence="7">LCS9</strain>
    </source>
</reference>
<dbReference type="PROSITE" id="PS00194">
    <property type="entry name" value="THIOREDOXIN_1"/>
    <property type="match status" value="1"/>
</dbReference>
<evidence type="ECO:0000259" key="5">
    <source>
        <dbReference type="PROSITE" id="PS51352"/>
    </source>
</evidence>
<evidence type="ECO:0000256" key="1">
    <source>
        <dbReference type="ARBA" id="ARBA00004196"/>
    </source>
</evidence>
<dbReference type="Gene3D" id="3.40.30.10">
    <property type="entry name" value="Glutaredoxin"/>
    <property type="match status" value="1"/>
</dbReference>
<dbReference type="InterPro" id="IPR036249">
    <property type="entry name" value="Thioredoxin-like_sf"/>
</dbReference>
<evidence type="ECO:0000313" key="7">
    <source>
        <dbReference type="Proteomes" id="UP000077177"/>
    </source>
</evidence>
<dbReference type="CDD" id="cd02966">
    <property type="entry name" value="TlpA_like_family"/>
    <property type="match status" value="1"/>
</dbReference>
<dbReference type="GO" id="GO:0030313">
    <property type="term" value="C:cell envelope"/>
    <property type="evidence" value="ECO:0007669"/>
    <property type="project" value="UniProtKB-SubCell"/>
</dbReference>